<evidence type="ECO:0000313" key="4">
    <source>
        <dbReference type="Proteomes" id="UP000521872"/>
    </source>
</evidence>
<keyword evidence="1" id="KW-0479">Metal-binding</keyword>
<accession>A0A8H4R187</accession>
<protein>
    <recommendedName>
        <fullName evidence="2">SWIM-type domain-containing protein</fullName>
    </recommendedName>
</protein>
<keyword evidence="1" id="KW-0862">Zinc</keyword>
<reference evidence="3 4" key="1">
    <citation type="submission" date="2019-12" db="EMBL/GenBank/DDBJ databases">
        <authorList>
            <person name="Floudas D."/>
            <person name="Bentzer J."/>
            <person name="Ahren D."/>
            <person name="Johansson T."/>
            <person name="Persson P."/>
            <person name="Tunlid A."/>
        </authorList>
    </citation>
    <scope>NUCLEOTIDE SEQUENCE [LARGE SCALE GENOMIC DNA]</scope>
    <source>
        <strain evidence="3 4">CBS 102.39</strain>
    </source>
</reference>
<gene>
    <name evidence="3" type="ORF">D9613_000294</name>
</gene>
<sequence length="142" mass="15465">MVSQDLLLIIRGIFNAITPETKIEDSVALLSSVFSPTLIVAALDIIDDNLVVQHVTPWGHVEYGIDGTSYAIFLDMPTAELLPYSCSCITFVSSLLTVPNFIMCKHTLATKIASRMNLCRTSPTDVDALASLITRQLTIVPP</sequence>
<name>A0A8H4R187_9AGAR</name>
<evidence type="ECO:0000313" key="3">
    <source>
        <dbReference type="EMBL" id="KAF4620529.1"/>
    </source>
</evidence>
<dbReference type="EMBL" id="JAACJL010000015">
    <property type="protein sequence ID" value="KAF4620529.1"/>
    <property type="molecule type" value="Genomic_DNA"/>
</dbReference>
<dbReference type="Proteomes" id="UP000521872">
    <property type="component" value="Unassembled WGS sequence"/>
</dbReference>
<dbReference type="GO" id="GO:0008270">
    <property type="term" value="F:zinc ion binding"/>
    <property type="evidence" value="ECO:0007669"/>
    <property type="project" value="UniProtKB-KW"/>
</dbReference>
<proteinExistence type="predicted"/>
<keyword evidence="4" id="KW-1185">Reference proteome</keyword>
<dbReference type="PROSITE" id="PS50966">
    <property type="entry name" value="ZF_SWIM"/>
    <property type="match status" value="1"/>
</dbReference>
<dbReference type="GO" id="GO:0000724">
    <property type="term" value="P:double-strand break repair via homologous recombination"/>
    <property type="evidence" value="ECO:0007669"/>
    <property type="project" value="TreeGrafter"/>
</dbReference>
<feature type="domain" description="SWIM-type" evidence="2">
    <location>
        <begin position="70"/>
        <end position="115"/>
    </location>
</feature>
<dbReference type="PANTHER" id="PTHR28498">
    <property type="entry name" value="ZINC FINGER SWIM DOMAIN-CONTAINING PROTEIN 7"/>
    <property type="match status" value="1"/>
</dbReference>
<evidence type="ECO:0000259" key="2">
    <source>
        <dbReference type="PROSITE" id="PS50966"/>
    </source>
</evidence>
<keyword evidence="1" id="KW-0863">Zinc-finger</keyword>
<dbReference type="PANTHER" id="PTHR28498:SF1">
    <property type="entry name" value="ZINC FINGER SWIM DOMAIN-CONTAINING PROTEIN 7"/>
    <property type="match status" value="1"/>
</dbReference>
<organism evidence="3 4">
    <name type="scientific">Agrocybe pediades</name>
    <dbReference type="NCBI Taxonomy" id="84607"/>
    <lineage>
        <taxon>Eukaryota</taxon>
        <taxon>Fungi</taxon>
        <taxon>Dikarya</taxon>
        <taxon>Basidiomycota</taxon>
        <taxon>Agaricomycotina</taxon>
        <taxon>Agaricomycetes</taxon>
        <taxon>Agaricomycetidae</taxon>
        <taxon>Agaricales</taxon>
        <taxon>Agaricineae</taxon>
        <taxon>Strophariaceae</taxon>
        <taxon>Agrocybe</taxon>
    </lineage>
</organism>
<comment type="caution">
    <text evidence="3">The sequence shown here is derived from an EMBL/GenBank/DDBJ whole genome shotgun (WGS) entry which is preliminary data.</text>
</comment>
<dbReference type="InterPro" id="IPR007527">
    <property type="entry name" value="Znf_SWIM"/>
</dbReference>
<dbReference type="AlphaFoldDB" id="A0A8H4R187"/>
<dbReference type="GO" id="GO:0097196">
    <property type="term" value="C:Shu complex"/>
    <property type="evidence" value="ECO:0007669"/>
    <property type="project" value="TreeGrafter"/>
</dbReference>
<evidence type="ECO:0000256" key="1">
    <source>
        <dbReference type="PROSITE-ProRule" id="PRU00325"/>
    </source>
</evidence>